<name>A0A1L3IP01_9ADEN</name>
<evidence type="ECO:0000256" key="4">
    <source>
        <dbReference type="ARBA" id="ARBA00023080"/>
    </source>
</evidence>
<dbReference type="SUPFAM" id="SSF51283">
    <property type="entry name" value="dUTPase-like"/>
    <property type="match status" value="1"/>
</dbReference>
<feature type="domain" description="dUTPase-like" evidence="5">
    <location>
        <begin position="26"/>
        <end position="124"/>
    </location>
</feature>
<dbReference type="Proteomes" id="UP000201862">
    <property type="component" value="Segment"/>
</dbReference>
<reference evidence="6" key="1">
    <citation type="journal article" date="2016" name="Virol. J.">
        <title>Isolation and characterization of adenoviruses infecting endangered golden snub-nosed monkeys (Rhinopithecus roxellana).</title>
        <authorList>
            <person name="Tan B."/>
            <person name="Wu L.J."/>
            <person name="Yang X.L."/>
            <person name="Li B."/>
            <person name="Zhang W."/>
            <person name="Lei Y.S."/>
            <person name="Li Y."/>
            <person name="Yang G.X."/>
            <person name="Chen J."/>
            <person name="Chen G."/>
            <person name="Wang H.Z."/>
            <person name="Shi Z.L."/>
        </authorList>
    </citation>
    <scope>NUCLEOTIDE SEQUENCE [LARGE SCALE GENOMIC DNA]</scope>
    <source>
        <strain evidence="6">WIV19</strain>
    </source>
</reference>
<dbReference type="GO" id="GO:0004170">
    <property type="term" value="F:dUTP diphosphatase activity"/>
    <property type="evidence" value="ECO:0007669"/>
    <property type="project" value="UniProtKB-EC"/>
</dbReference>
<dbReference type="GO" id="GO:0046081">
    <property type="term" value="P:dUTP catabolic process"/>
    <property type="evidence" value="ECO:0007669"/>
    <property type="project" value="InterPro"/>
</dbReference>
<dbReference type="Gene3D" id="2.70.40.10">
    <property type="match status" value="1"/>
</dbReference>
<evidence type="ECO:0000256" key="1">
    <source>
        <dbReference type="ARBA" id="ARBA00003495"/>
    </source>
</evidence>
<evidence type="ECO:0000313" key="7">
    <source>
        <dbReference type="Proteomes" id="UP000201862"/>
    </source>
</evidence>
<dbReference type="Pfam" id="PF00692">
    <property type="entry name" value="dUTPase"/>
    <property type="match status" value="1"/>
</dbReference>
<comment type="similarity">
    <text evidence="2">Belongs to the dUTPase family.</text>
</comment>
<dbReference type="GeneID" id="30522865"/>
<dbReference type="InterPro" id="IPR008181">
    <property type="entry name" value="dUTPase"/>
</dbReference>
<dbReference type="RefSeq" id="YP_009328930.1">
    <property type="nucleotide sequence ID" value="NC_032105.1"/>
</dbReference>
<sequence>MATALEALLVYRLGEQGRLPEQLGTSGIYTLFSPIDFVVPPNGAAIIYLQIRIAIPDAYVGQLGSLREQVRDGVFVGAEYLDSSVTSELKVLLFNHSPYFYQGNAGDAVARLKLTRVFYPSVQEATIV</sequence>
<evidence type="ECO:0000256" key="2">
    <source>
        <dbReference type="ARBA" id="ARBA00006581"/>
    </source>
</evidence>
<dbReference type="PANTHER" id="PTHR11241:SF0">
    <property type="entry name" value="DEOXYURIDINE 5'-TRIPHOSPHATE NUCLEOTIDOHYDROLASE"/>
    <property type="match status" value="1"/>
</dbReference>
<dbReference type="KEGG" id="vg:30522865"/>
<dbReference type="GO" id="GO:0006226">
    <property type="term" value="P:dUMP biosynthetic process"/>
    <property type="evidence" value="ECO:0007669"/>
    <property type="project" value="InterPro"/>
</dbReference>
<dbReference type="GO" id="GO:0000287">
    <property type="term" value="F:magnesium ion binding"/>
    <property type="evidence" value="ECO:0007669"/>
    <property type="project" value="InterPro"/>
</dbReference>
<comment type="function">
    <text evidence="1">This enzyme is involved in nucleotide metabolism: it produces dUMP, the immediate precursor of thymidine nucleotides and it decreases the intracellular concentration of dUTP so that uracil cannot be incorporated into DNA.</text>
</comment>
<accession>A0A1L3IP01</accession>
<evidence type="ECO:0000256" key="3">
    <source>
        <dbReference type="ARBA" id="ARBA00012379"/>
    </source>
</evidence>
<dbReference type="EC" id="3.6.1.23" evidence="3"/>
<evidence type="ECO:0000313" key="6">
    <source>
        <dbReference type="EMBL" id="APG53823.1"/>
    </source>
</evidence>
<dbReference type="InterPro" id="IPR029054">
    <property type="entry name" value="dUTPase-like"/>
</dbReference>
<protein>
    <recommendedName>
        <fullName evidence="3">dUTP diphosphatase</fullName>
        <ecNumber evidence="3">3.6.1.23</ecNumber>
    </recommendedName>
</protein>
<dbReference type="InterPro" id="IPR036157">
    <property type="entry name" value="dUTPase-like_sf"/>
</dbReference>
<dbReference type="PANTHER" id="PTHR11241">
    <property type="entry name" value="DEOXYURIDINE 5'-TRIPHOSPHATE NUCLEOTIDOHYDROLASE"/>
    <property type="match status" value="1"/>
</dbReference>
<keyword evidence="4" id="KW-0546">Nucleotide metabolism</keyword>
<proteinExistence type="inferred from homology"/>
<organism evidence="6">
    <name type="scientific">simian adenovirus 55</name>
    <dbReference type="NCBI Taxonomy" id="2848082"/>
    <lineage>
        <taxon>Viruses</taxon>
        <taxon>Varidnaviria</taxon>
        <taxon>Bamfordvirae</taxon>
        <taxon>Preplasmiviricota</taxon>
        <taxon>Polisuviricotina</taxon>
        <taxon>Pharingeaviricetes</taxon>
        <taxon>Rowavirales</taxon>
        <taxon>Adenoviridae</taxon>
        <taxon>Mastadenovirus</taxon>
        <taxon>Mastadenovirus flavi</taxon>
        <taxon>Simian mastadenovirus I</taxon>
    </lineage>
</organism>
<keyword evidence="7" id="KW-1185">Reference proteome</keyword>
<dbReference type="OrthoDB" id="16798at10239"/>
<evidence type="ECO:0000259" key="5">
    <source>
        <dbReference type="Pfam" id="PF00692"/>
    </source>
</evidence>
<dbReference type="EMBL" id="KX505867">
    <property type="protein sequence ID" value="APG53823.1"/>
    <property type="molecule type" value="Genomic_DNA"/>
</dbReference>